<evidence type="ECO:0000259" key="8">
    <source>
        <dbReference type="Pfam" id="PF02668"/>
    </source>
</evidence>
<keyword evidence="6" id="KW-0408">Iron</keyword>
<comment type="cofactor">
    <cofactor evidence="1">
        <name>Fe(2+)</name>
        <dbReference type="ChEBI" id="CHEBI:29033"/>
    </cofactor>
</comment>
<evidence type="ECO:0000256" key="3">
    <source>
        <dbReference type="ARBA" id="ARBA00022723"/>
    </source>
</evidence>
<organism evidence="9 10">
    <name type="scientific">Lomentospora prolificans</name>
    <dbReference type="NCBI Taxonomy" id="41688"/>
    <lineage>
        <taxon>Eukaryota</taxon>
        <taxon>Fungi</taxon>
        <taxon>Dikarya</taxon>
        <taxon>Ascomycota</taxon>
        <taxon>Pezizomycotina</taxon>
        <taxon>Sordariomycetes</taxon>
        <taxon>Hypocreomycetidae</taxon>
        <taxon>Microascales</taxon>
        <taxon>Microascaceae</taxon>
        <taxon>Lomentospora</taxon>
    </lineage>
</organism>
<feature type="non-terminal residue" evidence="9">
    <location>
        <position position="1"/>
    </location>
</feature>
<dbReference type="STRING" id="41688.A0A2N3MXI5"/>
<dbReference type="PANTHER" id="PTHR30468:SF20">
    <property type="entry name" value="TAUD_TFDA-LIKE DOMAIN-CONTAINING PROTEIN-RELATED"/>
    <property type="match status" value="1"/>
</dbReference>
<proteinExistence type="inferred from homology"/>
<dbReference type="OrthoDB" id="10257314at2759"/>
<dbReference type="EMBL" id="NLAX01001623">
    <property type="protein sequence ID" value="PKS04885.1"/>
    <property type="molecule type" value="Genomic_DNA"/>
</dbReference>
<evidence type="ECO:0000256" key="2">
    <source>
        <dbReference type="ARBA" id="ARBA00005896"/>
    </source>
</evidence>
<dbReference type="InterPro" id="IPR003819">
    <property type="entry name" value="TauD/TfdA-like"/>
</dbReference>
<keyword evidence="10" id="KW-1185">Reference proteome</keyword>
<dbReference type="FunFam" id="3.60.130.10:FF:000005">
    <property type="entry name" value="TfdA family taurine dioxygenase"/>
    <property type="match status" value="1"/>
</dbReference>
<dbReference type="SUPFAM" id="SSF51197">
    <property type="entry name" value="Clavaminate synthase-like"/>
    <property type="match status" value="1"/>
</dbReference>
<dbReference type="GO" id="GO:0046872">
    <property type="term" value="F:metal ion binding"/>
    <property type="evidence" value="ECO:0007669"/>
    <property type="project" value="UniProtKB-KW"/>
</dbReference>
<evidence type="ECO:0000256" key="1">
    <source>
        <dbReference type="ARBA" id="ARBA00001954"/>
    </source>
</evidence>
<comment type="similarity">
    <text evidence="2">Belongs to the TfdA dioxygenase family.</text>
</comment>
<evidence type="ECO:0000256" key="4">
    <source>
        <dbReference type="ARBA" id="ARBA00022964"/>
    </source>
</evidence>
<dbReference type="InterPro" id="IPR042098">
    <property type="entry name" value="TauD-like_sf"/>
</dbReference>
<name>A0A2N3MXI5_9PEZI</name>
<accession>A0A2N3MXI5</accession>
<evidence type="ECO:0000313" key="9">
    <source>
        <dbReference type="EMBL" id="PKS04885.1"/>
    </source>
</evidence>
<sequence length="377" mass="41841">YYHFNTPKPFCPSFTCSERKKMPSATVQDSNPGNFVGGHPESRPRLSAPITYTGRLDEYIESYHDVTPVIGREITGLQVRDIIKEQDDVVFRDLASLISQRGVVFLKSQDVTPEEMKAFMLRLTEAGGCPSSSGLHVHPLTEEGSELGDQISVISSEKQKKGGGLTHQLSDVSRFASAGWHSDITFEKVPSDYAMLKIHTLPETGGDTLWASGYEMYDRLSEPMKQFLEGLTATHDASFFHDEARRLGNPLREGVRGSPLNQGGNLTAVHPVVRTNPVTGWKSIYVNKGFTKRINGITKDESDVLLNYLFNLVTQNHDAQVRFRWAKNDLAIWDNRSTLHCATYDYDAARAGDRVCSLGEAPYLDPNSTGRRAGLGA</sequence>
<protein>
    <recommendedName>
        <fullName evidence="8">TauD/TfdA-like domain-containing protein</fullName>
    </recommendedName>
</protein>
<comment type="caution">
    <text evidence="9">The sequence shown here is derived from an EMBL/GenBank/DDBJ whole genome shotgun (WGS) entry which is preliminary data.</text>
</comment>
<dbReference type="GO" id="GO:0005737">
    <property type="term" value="C:cytoplasm"/>
    <property type="evidence" value="ECO:0007669"/>
    <property type="project" value="TreeGrafter"/>
</dbReference>
<dbReference type="PANTHER" id="PTHR30468">
    <property type="entry name" value="ALPHA-KETOGLUTARATE-DEPENDENT SULFONATE DIOXYGENASE"/>
    <property type="match status" value="1"/>
</dbReference>
<dbReference type="InParanoid" id="A0A2N3MXI5"/>
<feature type="domain" description="TauD/TfdA-like" evidence="8">
    <location>
        <begin position="64"/>
        <end position="349"/>
    </location>
</feature>
<dbReference type="AlphaFoldDB" id="A0A2N3MXI5"/>
<dbReference type="VEuPathDB" id="FungiDB:jhhlp_008249"/>
<dbReference type="InterPro" id="IPR051323">
    <property type="entry name" value="AtsK-like"/>
</dbReference>
<reference evidence="9 10" key="1">
    <citation type="journal article" date="2017" name="G3 (Bethesda)">
        <title>First Draft Genome Sequence of the Pathogenic Fungus Lomentospora prolificans (Formerly Scedosporium prolificans).</title>
        <authorList>
            <person name="Luo R."/>
            <person name="Zimin A."/>
            <person name="Workman R."/>
            <person name="Fan Y."/>
            <person name="Pertea G."/>
            <person name="Grossman N."/>
            <person name="Wear M.P."/>
            <person name="Jia B."/>
            <person name="Miller H."/>
            <person name="Casadevall A."/>
            <person name="Timp W."/>
            <person name="Zhang S.X."/>
            <person name="Salzberg S.L."/>
        </authorList>
    </citation>
    <scope>NUCLEOTIDE SEQUENCE [LARGE SCALE GENOMIC DNA]</scope>
    <source>
        <strain evidence="9 10">JHH-5317</strain>
    </source>
</reference>
<dbReference type="Proteomes" id="UP000233524">
    <property type="component" value="Unassembled WGS sequence"/>
</dbReference>
<keyword evidence="4" id="KW-0223">Dioxygenase</keyword>
<keyword evidence="3" id="KW-0479">Metal-binding</keyword>
<dbReference type="GO" id="GO:0016706">
    <property type="term" value="F:2-oxoglutarate-dependent dioxygenase activity"/>
    <property type="evidence" value="ECO:0007669"/>
    <property type="project" value="TreeGrafter"/>
</dbReference>
<gene>
    <name evidence="9" type="ORF">jhhlp_008249</name>
</gene>
<evidence type="ECO:0000256" key="7">
    <source>
        <dbReference type="SAM" id="MobiDB-lite"/>
    </source>
</evidence>
<evidence type="ECO:0000256" key="6">
    <source>
        <dbReference type="ARBA" id="ARBA00023004"/>
    </source>
</evidence>
<evidence type="ECO:0000256" key="5">
    <source>
        <dbReference type="ARBA" id="ARBA00023002"/>
    </source>
</evidence>
<dbReference type="Pfam" id="PF02668">
    <property type="entry name" value="TauD"/>
    <property type="match status" value="1"/>
</dbReference>
<evidence type="ECO:0000313" key="10">
    <source>
        <dbReference type="Proteomes" id="UP000233524"/>
    </source>
</evidence>
<keyword evidence="5" id="KW-0560">Oxidoreductase</keyword>
<dbReference type="Gene3D" id="3.60.130.10">
    <property type="entry name" value="Clavaminate synthase-like"/>
    <property type="match status" value="1"/>
</dbReference>
<feature type="region of interest" description="Disordered" evidence="7">
    <location>
        <begin position="22"/>
        <end position="47"/>
    </location>
</feature>